<comment type="function">
    <text evidence="10">CRISPR (clustered regularly interspaced short palindromic repeat), is an adaptive immune system that provides protection against mobile genetic elements (viruses, transposable elements and conjugative plasmids). CRISPR clusters contain spacers, sequences complementary to antecedent mobile elements, and target invading nucleic acids. CRISPR clusters are transcribed and processed into CRISPR RNA (crRNA). Acts as a dsDNA endonuclease. Involved in the integration of spacer DNA into the CRISPR cassette.</text>
</comment>
<dbReference type="HAMAP" id="MF_01470">
    <property type="entry name" value="Cas1"/>
    <property type="match status" value="1"/>
</dbReference>
<keyword evidence="6 10" id="KW-0051">Antiviral defense</keyword>
<dbReference type="NCBIfam" id="TIGR03639">
    <property type="entry name" value="cas1_NMENI"/>
    <property type="match status" value="1"/>
</dbReference>
<evidence type="ECO:0000313" key="11">
    <source>
        <dbReference type="EMBL" id="AXJ00766.1"/>
    </source>
</evidence>
<dbReference type="Pfam" id="PF01867">
    <property type="entry name" value="Cas_Cas1"/>
    <property type="match status" value="1"/>
</dbReference>
<dbReference type="PANTHER" id="PTHR34353:SF2">
    <property type="entry name" value="CRISPR-ASSOCIATED ENDONUCLEASE CAS1 1"/>
    <property type="match status" value="1"/>
</dbReference>
<evidence type="ECO:0000256" key="8">
    <source>
        <dbReference type="ARBA" id="ARBA00023211"/>
    </source>
</evidence>
<accession>A0A345UJW4</accession>
<keyword evidence="7 10" id="KW-0238">DNA-binding</keyword>
<dbReference type="PANTHER" id="PTHR34353">
    <property type="entry name" value="CRISPR-ASSOCIATED ENDONUCLEASE CAS1 1"/>
    <property type="match status" value="1"/>
</dbReference>
<name>A0A345UJW4_9BACT</name>
<dbReference type="KEGG" id="cprv:CYPRO_1510"/>
<dbReference type="Proteomes" id="UP000254808">
    <property type="component" value="Chromosome"/>
</dbReference>
<organism evidence="11 12">
    <name type="scientific">Cyclonatronum proteinivorum</name>
    <dbReference type="NCBI Taxonomy" id="1457365"/>
    <lineage>
        <taxon>Bacteria</taxon>
        <taxon>Pseudomonadati</taxon>
        <taxon>Balneolota</taxon>
        <taxon>Balneolia</taxon>
        <taxon>Balneolales</taxon>
        <taxon>Cyclonatronaceae</taxon>
        <taxon>Cyclonatronum</taxon>
    </lineage>
</organism>
<feature type="binding site" evidence="10">
    <location>
        <position position="220"/>
    </location>
    <ligand>
        <name>Mn(2+)</name>
        <dbReference type="ChEBI" id="CHEBI:29035"/>
    </ligand>
</feature>
<dbReference type="NCBIfam" id="TIGR00287">
    <property type="entry name" value="cas1"/>
    <property type="match status" value="1"/>
</dbReference>
<comment type="similarity">
    <text evidence="10">Belongs to the CRISPR-associated endonuclease Cas1 family.</text>
</comment>
<evidence type="ECO:0000256" key="9">
    <source>
        <dbReference type="ARBA" id="ARBA00038592"/>
    </source>
</evidence>
<feature type="binding site" evidence="10">
    <location>
        <position position="205"/>
    </location>
    <ligand>
        <name>Mn(2+)</name>
        <dbReference type="ChEBI" id="CHEBI:29035"/>
    </ligand>
</feature>
<evidence type="ECO:0000256" key="10">
    <source>
        <dbReference type="HAMAP-Rule" id="MF_01470"/>
    </source>
</evidence>
<evidence type="ECO:0000256" key="2">
    <source>
        <dbReference type="ARBA" id="ARBA00022723"/>
    </source>
</evidence>
<keyword evidence="12" id="KW-1185">Reference proteome</keyword>
<protein>
    <recommendedName>
        <fullName evidence="10">CRISPR-associated endonuclease Cas1</fullName>
        <ecNumber evidence="10">3.1.-.-</ecNumber>
    </recommendedName>
</protein>
<feature type="binding site" evidence="10">
    <location>
        <position position="148"/>
    </location>
    <ligand>
        <name>Mn(2+)</name>
        <dbReference type="ChEBI" id="CHEBI:29035"/>
    </ligand>
</feature>
<dbReference type="OrthoDB" id="9803119at2"/>
<evidence type="ECO:0000256" key="1">
    <source>
        <dbReference type="ARBA" id="ARBA00022722"/>
    </source>
</evidence>
<dbReference type="GO" id="GO:0046872">
    <property type="term" value="F:metal ion binding"/>
    <property type="evidence" value="ECO:0007669"/>
    <property type="project" value="UniProtKB-UniRule"/>
</dbReference>
<evidence type="ECO:0000256" key="4">
    <source>
        <dbReference type="ARBA" id="ARBA00022801"/>
    </source>
</evidence>
<keyword evidence="4 10" id="KW-0378">Hydrolase</keyword>
<dbReference type="GO" id="GO:0003677">
    <property type="term" value="F:DNA binding"/>
    <property type="evidence" value="ECO:0007669"/>
    <property type="project" value="UniProtKB-KW"/>
</dbReference>
<dbReference type="InterPro" id="IPR019855">
    <property type="entry name" value="CRISPR-assoc_Cas1_NMENI"/>
</dbReference>
<gene>
    <name evidence="10" type="primary">cas1</name>
    <name evidence="11" type="ORF">CYPRO_1510</name>
</gene>
<comment type="cofactor">
    <cofactor evidence="10">
        <name>Mg(2+)</name>
        <dbReference type="ChEBI" id="CHEBI:18420"/>
    </cofactor>
    <cofactor evidence="10">
        <name>Mn(2+)</name>
        <dbReference type="ChEBI" id="CHEBI:29035"/>
    </cofactor>
</comment>
<dbReference type="InterPro" id="IPR002729">
    <property type="entry name" value="CRISPR-assoc_Cas1"/>
</dbReference>
<dbReference type="EC" id="3.1.-.-" evidence="10"/>
<keyword evidence="5 10" id="KW-0460">Magnesium</keyword>
<comment type="subunit">
    <text evidence="9 10">Homodimer, forms a heterotetramer with a Cas2 homodimer.</text>
</comment>
<dbReference type="EMBL" id="CP027806">
    <property type="protein sequence ID" value="AXJ00766.1"/>
    <property type="molecule type" value="Genomic_DNA"/>
</dbReference>
<keyword evidence="3 10" id="KW-0255">Endonuclease</keyword>
<keyword evidence="8 10" id="KW-0464">Manganese</keyword>
<dbReference type="InterPro" id="IPR050646">
    <property type="entry name" value="Cas1"/>
</dbReference>
<dbReference type="RefSeq" id="WP_114984027.1">
    <property type="nucleotide sequence ID" value="NZ_CP027806.1"/>
</dbReference>
<dbReference type="InterPro" id="IPR042206">
    <property type="entry name" value="CRISPR-assoc_Cas1_C"/>
</dbReference>
<dbReference type="Gene3D" id="1.20.120.920">
    <property type="entry name" value="CRISPR-associated endonuclease Cas1, C-terminal domain"/>
    <property type="match status" value="1"/>
</dbReference>
<evidence type="ECO:0000313" key="12">
    <source>
        <dbReference type="Proteomes" id="UP000254808"/>
    </source>
</evidence>
<dbReference type="GO" id="GO:0016787">
    <property type="term" value="F:hydrolase activity"/>
    <property type="evidence" value="ECO:0007669"/>
    <property type="project" value="UniProtKB-KW"/>
</dbReference>
<evidence type="ECO:0000256" key="3">
    <source>
        <dbReference type="ARBA" id="ARBA00022759"/>
    </source>
</evidence>
<dbReference type="GO" id="GO:0004520">
    <property type="term" value="F:DNA endonuclease activity"/>
    <property type="evidence" value="ECO:0007669"/>
    <property type="project" value="InterPro"/>
</dbReference>
<proteinExistence type="inferred from homology"/>
<evidence type="ECO:0000256" key="5">
    <source>
        <dbReference type="ARBA" id="ARBA00022842"/>
    </source>
</evidence>
<evidence type="ECO:0000256" key="6">
    <source>
        <dbReference type="ARBA" id="ARBA00023118"/>
    </source>
</evidence>
<keyword evidence="1 10" id="KW-0540">Nuclease</keyword>
<dbReference type="GO" id="GO:0043571">
    <property type="term" value="P:maintenance of CRISPR repeat elements"/>
    <property type="evidence" value="ECO:0007669"/>
    <property type="project" value="UniProtKB-UniRule"/>
</dbReference>
<dbReference type="AlphaFoldDB" id="A0A345UJW4"/>
<dbReference type="GO" id="GO:0051607">
    <property type="term" value="P:defense response to virus"/>
    <property type="evidence" value="ECO:0007669"/>
    <property type="project" value="UniProtKB-UniRule"/>
</dbReference>
<keyword evidence="2 10" id="KW-0479">Metal-binding</keyword>
<evidence type="ECO:0000256" key="7">
    <source>
        <dbReference type="ARBA" id="ARBA00023125"/>
    </source>
</evidence>
<sequence length="295" mass="32983">MLKKILHITSPMHLSVRMSQLVLYNKQNKEEHSRPFSDLGFIILDHAQTTFTQAVVQHACTHNTAVVFCGTNHHPEAMLFRLEGHSTQTRTYRAQIAATVPLMKQLWKQTVKAKISNQAALLKVQGKNDAPLRYAARKVKSGDPENKEAQAARIYWPSLFGDGFLRRRDGAPPNNLLNFGYAILRAATARAISGSGLLPGIGIHHHNQYNAYGLADDLMEPYRPFVDFAVLEYLEANSPPDTLGKAEKAMLLQILYSDVCIGNKIRPLMLGLSETTASLARCFLKEDTRLSYPEL</sequence>
<reference evidence="11 12" key="1">
    <citation type="submission" date="2018-03" db="EMBL/GenBank/DDBJ databases">
        <title>Phenotypic and genomic properties of Cyclonatronum proteinivorum gen. nov., sp. nov., a haloalkaliphilic bacteroidete from soda lakes possessing Na+-translocating rhodopsin.</title>
        <authorList>
            <person name="Toshchakov S.V."/>
            <person name="Korzhenkov A."/>
            <person name="Samarov N.I."/>
            <person name="Kublanov I.V."/>
            <person name="Muntyan M.S."/>
            <person name="Sorokin D.Y."/>
        </authorList>
    </citation>
    <scope>NUCLEOTIDE SEQUENCE [LARGE SCALE GENOMIC DNA]</scope>
    <source>
        <strain evidence="11 12">Omega</strain>
    </source>
</reference>